<keyword evidence="7" id="KW-0687">Ribonucleoprotein</keyword>
<evidence type="ECO:0000256" key="4">
    <source>
        <dbReference type="ARBA" id="ARBA00022679"/>
    </source>
</evidence>
<evidence type="ECO:0000256" key="2">
    <source>
        <dbReference type="ARBA" id="ARBA00022490"/>
    </source>
</evidence>
<dbReference type="EC" id="2.1.1.-" evidence="6"/>
<evidence type="ECO:0000256" key="5">
    <source>
        <dbReference type="ARBA" id="ARBA00022691"/>
    </source>
</evidence>
<name>A0A017RUN1_9CLOT</name>
<dbReference type="InterPro" id="IPR050078">
    <property type="entry name" value="Ribosomal_L11_MeTrfase_PrmA"/>
</dbReference>
<dbReference type="InterPro" id="IPR029063">
    <property type="entry name" value="SAM-dependent_MTases_sf"/>
</dbReference>
<comment type="function">
    <text evidence="6">Methylates ribosomal protein L11.</text>
</comment>
<dbReference type="PANTHER" id="PTHR43648:SF1">
    <property type="entry name" value="ELECTRON TRANSFER FLAVOPROTEIN BETA SUBUNIT LYSINE METHYLTRANSFERASE"/>
    <property type="match status" value="1"/>
</dbReference>
<dbReference type="PANTHER" id="PTHR43648">
    <property type="entry name" value="ELECTRON TRANSFER FLAVOPROTEIN BETA SUBUNIT LYSINE METHYLTRANSFERASE"/>
    <property type="match status" value="1"/>
</dbReference>
<proteinExistence type="inferred from homology"/>
<feature type="binding site" evidence="6">
    <location>
        <position position="185"/>
    </location>
    <ligand>
        <name>S-adenosyl-L-methionine</name>
        <dbReference type="ChEBI" id="CHEBI:59789"/>
    </ligand>
</feature>
<keyword evidence="3 6" id="KW-0489">Methyltransferase</keyword>
<dbReference type="EMBL" id="AZQP01000028">
    <property type="protein sequence ID" value="EYE88114.1"/>
    <property type="molecule type" value="Genomic_DNA"/>
</dbReference>
<keyword evidence="5 6" id="KW-0949">S-adenosyl-L-methionine</keyword>
<comment type="subcellular location">
    <subcellularLocation>
        <location evidence="6">Cytoplasm</location>
    </subcellularLocation>
</comment>
<dbReference type="AlphaFoldDB" id="A0A017RUN1"/>
<evidence type="ECO:0000256" key="6">
    <source>
        <dbReference type="HAMAP-Rule" id="MF_00735"/>
    </source>
</evidence>
<evidence type="ECO:0000313" key="8">
    <source>
        <dbReference type="Proteomes" id="UP000019681"/>
    </source>
</evidence>
<dbReference type="SUPFAM" id="SSF53335">
    <property type="entry name" value="S-adenosyl-L-methionine-dependent methyltransferases"/>
    <property type="match status" value="1"/>
</dbReference>
<feature type="binding site" evidence="6">
    <location>
        <position position="207"/>
    </location>
    <ligand>
        <name>S-adenosyl-L-methionine</name>
        <dbReference type="ChEBI" id="CHEBI:59789"/>
    </ligand>
</feature>
<dbReference type="STRING" id="1403537.Q428_09525"/>
<accession>A0A017RUN1</accession>
<comment type="caution">
    <text evidence="7">The sequence shown here is derived from an EMBL/GenBank/DDBJ whole genome shotgun (WGS) entry which is preliminary data.</text>
</comment>
<dbReference type="NCBIfam" id="TIGR00406">
    <property type="entry name" value="prmA"/>
    <property type="match status" value="1"/>
</dbReference>
<gene>
    <name evidence="6" type="primary">prmA</name>
    <name evidence="7" type="ORF">Q428_09525</name>
</gene>
<dbReference type="HAMAP" id="MF_00735">
    <property type="entry name" value="Methyltr_PrmA"/>
    <property type="match status" value="1"/>
</dbReference>
<evidence type="ECO:0000256" key="3">
    <source>
        <dbReference type="ARBA" id="ARBA00022603"/>
    </source>
</evidence>
<keyword evidence="2 6" id="KW-0963">Cytoplasm</keyword>
<dbReference type="GO" id="GO:0016279">
    <property type="term" value="F:protein-lysine N-methyltransferase activity"/>
    <property type="evidence" value="ECO:0007669"/>
    <property type="project" value="RHEA"/>
</dbReference>
<dbReference type="InterPro" id="IPR004498">
    <property type="entry name" value="Ribosomal_PrmA_MeTrfase"/>
</dbReference>
<keyword evidence="7" id="KW-0689">Ribosomal protein</keyword>
<dbReference type="GO" id="GO:0005840">
    <property type="term" value="C:ribosome"/>
    <property type="evidence" value="ECO:0007669"/>
    <property type="project" value="UniProtKB-KW"/>
</dbReference>
<organism evidence="7 8">
    <name type="scientific">Fervidicella metallireducens AeB</name>
    <dbReference type="NCBI Taxonomy" id="1403537"/>
    <lineage>
        <taxon>Bacteria</taxon>
        <taxon>Bacillati</taxon>
        <taxon>Bacillota</taxon>
        <taxon>Clostridia</taxon>
        <taxon>Eubacteriales</taxon>
        <taxon>Clostridiaceae</taxon>
        <taxon>Fervidicella</taxon>
    </lineage>
</organism>
<keyword evidence="4 6" id="KW-0808">Transferase</keyword>
<dbReference type="GO" id="GO:0005737">
    <property type="term" value="C:cytoplasm"/>
    <property type="evidence" value="ECO:0007669"/>
    <property type="project" value="UniProtKB-SubCell"/>
</dbReference>
<reference evidence="7 8" key="1">
    <citation type="journal article" date="2014" name="Genome Announc.">
        <title>Draft Genome Sequence of Fervidicella metallireducens Strain AeBT, an Iron-Reducing Thermoanaerobe from the Great Artesian Basin.</title>
        <authorList>
            <person name="Patel B.K."/>
        </authorList>
    </citation>
    <scope>NUCLEOTIDE SEQUENCE [LARGE SCALE GENOMIC DNA]</scope>
    <source>
        <strain evidence="7 8">AeB</strain>
    </source>
</reference>
<evidence type="ECO:0000256" key="1">
    <source>
        <dbReference type="ARBA" id="ARBA00009741"/>
    </source>
</evidence>
<dbReference type="PIRSF" id="PIRSF000401">
    <property type="entry name" value="RPL11_MTase"/>
    <property type="match status" value="1"/>
</dbReference>
<evidence type="ECO:0000313" key="7">
    <source>
        <dbReference type="EMBL" id="EYE88114.1"/>
    </source>
</evidence>
<keyword evidence="8" id="KW-1185">Reference proteome</keyword>
<dbReference type="Proteomes" id="UP000019681">
    <property type="component" value="Unassembled WGS sequence"/>
</dbReference>
<dbReference type="Gene3D" id="3.40.50.150">
    <property type="entry name" value="Vaccinia Virus protein VP39"/>
    <property type="match status" value="1"/>
</dbReference>
<sequence>MQGKWIEVKVITTSEAVEPISGIFYGLDVKGVAIEDPNDIASREQGPLSWDFADSNIFEYGDKAAVVKGYFSQEEDIEKIIKYIEDKIKELKGLGVNVGDGKVIHMAVFEEDWATSWKKYYKTLKLGKRIVIKPTWEDYDKKDDELIIELDPGMAFGTGTHETTMMCVELLEKYVDGDDVVFDIGTGSGILAITASKLGAKKVVGVDLDEVAVDAAKENVNFNNLDNVEIKCGNLVEVVEGKADIIVANIIADVIVHLTKIVKPFMKNESLFISSGIINDRKEDVLKALEDANFSILEIREMGDWVAIVSKIK</sequence>
<dbReference type="GO" id="GO:0032259">
    <property type="term" value="P:methylation"/>
    <property type="evidence" value="ECO:0007669"/>
    <property type="project" value="UniProtKB-KW"/>
</dbReference>
<dbReference type="OrthoDB" id="9785995at2"/>
<feature type="binding site" evidence="6">
    <location>
        <position position="249"/>
    </location>
    <ligand>
        <name>S-adenosyl-L-methionine</name>
        <dbReference type="ChEBI" id="CHEBI:59789"/>
    </ligand>
</feature>
<feature type="binding site" evidence="6">
    <location>
        <position position="164"/>
    </location>
    <ligand>
        <name>S-adenosyl-L-methionine</name>
        <dbReference type="ChEBI" id="CHEBI:59789"/>
    </ligand>
</feature>
<dbReference type="CDD" id="cd02440">
    <property type="entry name" value="AdoMet_MTases"/>
    <property type="match status" value="1"/>
</dbReference>
<comment type="similarity">
    <text evidence="1 6">Belongs to the methyltransferase superfamily. PrmA family.</text>
</comment>
<comment type="catalytic activity">
    <reaction evidence="6">
        <text>L-lysyl-[protein] + 3 S-adenosyl-L-methionine = N(6),N(6),N(6)-trimethyl-L-lysyl-[protein] + 3 S-adenosyl-L-homocysteine + 3 H(+)</text>
        <dbReference type="Rhea" id="RHEA:54192"/>
        <dbReference type="Rhea" id="RHEA-COMP:9752"/>
        <dbReference type="Rhea" id="RHEA-COMP:13826"/>
        <dbReference type="ChEBI" id="CHEBI:15378"/>
        <dbReference type="ChEBI" id="CHEBI:29969"/>
        <dbReference type="ChEBI" id="CHEBI:57856"/>
        <dbReference type="ChEBI" id="CHEBI:59789"/>
        <dbReference type="ChEBI" id="CHEBI:61961"/>
    </reaction>
</comment>
<protein>
    <recommendedName>
        <fullName evidence="6">Ribosomal protein L11 methyltransferase</fullName>
        <shortName evidence="6">L11 Mtase</shortName>
        <ecNumber evidence="6">2.1.1.-</ecNumber>
    </recommendedName>
</protein>
<dbReference type="Pfam" id="PF06325">
    <property type="entry name" value="PrmA"/>
    <property type="match status" value="1"/>
</dbReference>
<dbReference type="RefSeq" id="WP_035380230.1">
    <property type="nucleotide sequence ID" value="NZ_AZQP01000028.1"/>
</dbReference>